<evidence type="ECO:0000256" key="11">
    <source>
        <dbReference type="ARBA" id="ARBA00022853"/>
    </source>
</evidence>
<keyword evidence="20" id="KW-1185">Reference proteome</keyword>
<sequence length="2892" mass="321930">MDYEMNSQHNMLEKPDSRIETKTAIEWENERSAHDVGLTALSSPISSNQNFLSFDAYGNLTAEKPFNDSIISSPLNQSFDFSSPTNLDPLSSADGLFIAKNNSNTPEKNTVKYSKQNKRISFSDTQLKQVIKEELPDSISTSTSRYGRERKKRTSDGFLFGTINFNELRKVTACSTTIPLSPKERGISCENSNGINFDSNPLSTNYDEIVTPGLAPPEKILTSAESSSETEDPNSKDPSISGKKKTKRVKKAALNSLPLTENKAVIHPSPNKGSLSKKLKNNKKYISGLNDTSTKCVGDIHHSNEESIDAKKKKVSESVFDKSFEKIEIESDKIKDQEESERALLLSPNKKDEKPNARKRINTFNSSEEVEVNFTPRKKKKKNSEALSFSPADDQIPPAVLFDMDSDHKNHLESEAEMSYNHTYRIDLGAVGDIVDDLRILKDLTEKNKSESLFMCKETPEEAPPLFYTEPLCKIEFPVKDSLAPSGPRKRGRPRKSLPNEPRKRIKKFTRKSIAMGELNFQNSSKSNLNNESVKNNIKTELGYEEDISNDSVLNISNNSSASVSSPISHTKRGRVVRKPNVTDIADLHERQMQARKLSRMEKEIASSAEESLLESSLDAVVGRRQGDSNSRSKKVVLKVSRLIRRTSRAKWRNSNAKDISASVGIWPKDFIPLSLMDQKSTGNNIGIEDSDAYKKVWQKSPSNKEFVEDSFGGVMSGAIRSIKNENPDPEISPDESSEPSLESGAIISPICSVLRGYVDSIGNKQPTTGKNFGKLSLKAKGRNSQHNTLGKLNCSVDHVDKLTEEGANYGKLSLKSKVKTNNPGHYALADGCSFSSMLQHQIDENIGSTKKLQSDVISGTVGIEMKNEICHLPPSEEDGYLYPKYSALKPSKLLPKKHSPATALCKKSSHEAMKCSKSPKEVLQQVLLSVQQWYQMLVADICTGFNRIHLMSNSLSAGKYMEEASNKSQDKRELLCECDACCKGLLVPAVTLEMLILKAKESHNLILGAPKEQFDEAWWQKNLMLFIDSCGPPAELIADLEEKHPAEYSEGNLVWVALRGHPLWPAIIMQDYKSAQHTRLEVKQTVKGFLSHRVYHVLFLNDNLRVYWMREEYLMPYKGRTDITEHLKSVKKEFNNLKPTERAFQCLLLKSLPHFLKDAEALQASPKLVKWNSAVDEAELATALDKEDRIQKYFTLCTTSVKPEPSCIKYKKKKKKKKDDGILLSSAEIKSEPGSINGSISREASPGIDTRDRRSPSNESDFSGFEDSSSGEVQKRKIEVIKTINDGFDVFYKVKLAAYKKDHHKASDAQIRKLMLDHWTAKNQASKQKFLKTHSEYLEDSDDMLKSRFSSHDELDNQSETGGSIASRRKKSTGDDFDGARGTYRLPRNEKVCYKCEAVSAMPNAADMVRCKGSCCGFYHYSCLGLEVRPDNDKEFKCNECLTGQHLCFICKLGGRLVSRKDTKVKGGSVEKSLGNGSKVADKDVNTEPLAGDDSENKTLVPKNSSQDRKCRRKSNVKKPEKKEEHPSRNNNEMKDTEEINFACPDSVMENNSNGFPDTYLKDSEKPENSEESSRITRSGVNNKSARSEQSDLSEAIFPDTKETEENIKHEQISNLNPEAETGNVNEELNLAGNADDVVKESKPDVNTNKIDLDSSPEGISSILEADQKSQAKAENAEQDSKPEDCANSSTEEEIHRCSVVSCGKFYHLQCALRWPQVAHGWHSGKKLVCPRHMCHMCAATAEDMGYPAAKTGSFTRCLRCPATYHTGTDCLAAGSGEISLGCHVCPRHNAQAKSNHFNVTWCFGCSKGGSLVLCDECPAAYHLECLEVPPSPEEGKGFVCDDCINGKLPVYGDIVWAKIGAYRWWPGQVLHPRFIPDNIENLKHTQGMFCVHFFGSNDYYWVHRGRVFHYQDGDRGCKSYQKSSLNRQFEKALEETKIAFEEEQTNKSLREARRHEKESTKPPPFVRIDTNRPVGNVKRQELELPPKCDCDPLSASPCGPNSNCINRMLMIECAVETCAARERCCNQRFLRRQYPQLAPQRVAGRGWGLHTLQDIQAGDFVIEYVGELVDETELWRRIDYMHQINEENYYFLTITKDIIIDAGPKGNLARFMNHSCEPNCETQKWQVGSETRVGLFALCDIPAGSEVTFNYHFECVGTEKKKCNCGATNCSGYIGAKVQKIEPKKPVGFGKKKKKKKPATKVTEDECFRCGTPGDLILCDLAACPKGYHLECLGLEVLPKGKWVCPWHHCDECGNRAITRCFMCPNSFCKAHMENKMCTSSDVAGGGVSLTYCVGHSEENVREFCDLSKTAALRAQMEAARAVSPTFLEGAQVIAGAAADAAVLPLQHEQLQQQQQAAARKSKERSERARARRQFRELYNLTEMYSEYGGGKLDVIDPEQLIMSIKNVPGCSDADLKLENSDDDSDHEASKICSYKRSRRDFVDLSSDEDSSGDSYVETVKTKSNFTRKKNSEVAPETTATRNISSLNIAAVDGSKIGFPEDSFELQGMNASLDKEKSKLQTSPIINVVVNVKPRRQNSDSSLISESKHPLGHHNFNAAGSSAEKARRESVESIETPVTKKLKSNAEPSRDERRDDVSESLSSKLSSVDSSNEMRSLTDRSVSDNDGAYGAMTSGRLRSSKCQKQLPTNKSPILRLPDPCGTEKSSCVANNRSAKKMNLAKTLDHIPSRDSEKLSQSPNNFSDSNEIEPSNVFPDSMPRGKAVISTNKCLSKSLSSEPSTASEDRRHFAADNTDVPKTNGIDGHYPHQSGSFISPAKHFRDCLSSRNGLDTQDVDLINLSSDASSNSSPQASPSTQKLRKLVSNNSVRSNVVFKVGRHLEMSSSALSPRKTSLSSPEEKKQSSSNVAEEEEDDSDDDVVPLTVPTITIAL</sequence>
<feature type="compositionally biased region" description="Basic residues" evidence="14">
    <location>
        <begin position="242"/>
        <end position="251"/>
    </location>
</feature>
<dbReference type="FunFam" id="3.30.40.10:FF:000025">
    <property type="entry name" value="Histone-lysine N-methyltransferase"/>
    <property type="match status" value="1"/>
</dbReference>
<keyword evidence="4" id="KW-0597">Phosphoprotein</keyword>
<dbReference type="RefSeq" id="XP_047737164.1">
    <property type="nucleotide sequence ID" value="XM_047881208.1"/>
</dbReference>
<comment type="subcellular location">
    <subcellularLocation>
        <location evidence="2">Chromosome</location>
    </subcellularLocation>
    <subcellularLocation>
        <location evidence="1">Nucleus</location>
    </subcellularLocation>
</comment>
<evidence type="ECO:0000256" key="14">
    <source>
        <dbReference type="SAM" id="MobiDB-lite"/>
    </source>
</evidence>
<feature type="region of interest" description="Disordered" evidence="14">
    <location>
        <begin position="1463"/>
        <end position="1600"/>
    </location>
</feature>
<feature type="region of interest" description="Disordered" evidence="14">
    <location>
        <begin position="480"/>
        <end position="504"/>
    </location>
</feature>
<organism evidence="20 21">
    <name type="scientific">Hyalella azteca</name>
    <name type="common">Amphipod</name>
    <dbReference type="NCBI Taxonomy" id="294128"/>
    <lineage>
        <taxon>Eukaryota</taxon>
        <taxon>Metazoa</taxon>
        <taxon>Ecdysozoa</taxon>
        <taxon>Arthropoda</taxon>
        <taxon>Crustacea</taxon>
        <taxon>Multicrustacea</taxon>
        <taxon>Malacostraca</taxon>
        <taxon>Eumalacostraca</taxon>
        <taxon>Peracarida</taxon>
        <taxon>Amphipoda</taxon>
        <taxon>Senticaudata</taxon>
        <taxon>Talitrida</taxon>
        <taxon>Talitroidea</taxon>
        <taxon>Hyalellidae</taxon>
        <taxon>Hyalella</taxon>
    </lineage>
</organism>
<feature type="compositionally biased region" description="Basic and acidic residues" evidence="14">
    <location>
        <begin position="1945"/>
        <end position="1962"/>
    </location>
</feature>
<dbReference type="CDD" id="cd15566">
    <property type="entry name" value="PHD3_NSD"/>
    <property type="match status" value="1"/>
</dbReference>
<dbReference type="Gene3D" id="2.170.270.10">
    <property type="entry name" value="SET domain"/>
    <property type="match status" value="1"/>
</dbReference>
<accession>A0A979FLR2</accession>
<dbReference type="InterPro" id="IPR059153">
    <property type="entry name" value="NSD_PHD-1st"/>
</dbReference>
<keyword evidence="7" id="KW-0949">S-adenosyl-L-methionine</keyword>
<feature type="region of interest" description="Disordered" evidence="14">
    <location>
        <begin position="1233"/>
        <end position="1271"/>
    </location>
</feature>
<dbReference type="InterPro" id="IPR011011">
    <property type="entry name" value="Znf_FYVE_PHD"/>
</dbReference>
<keyword evidence="11" id="KW-0156">Chromatin regulator</keyword>
<dbReference type="CDD" id="cd05838">
    <property type="entry name" value="PWWP_NSD_rpt2"/>
    <property type="match status" value="1"/>
</dbReference>
<feature type="region of interest" description="Disordered" evidence="14">
    <location>
        <begin position="2802"/>
        <end position="2821"/>
    </location>
</feature>
<evidence type="ECO:0000313" key="21">
    <source>
        <dbReference type="RefSeq" id="XP_047737164.1"/>
    </source>
</evidence>
<dbReference type="CDD" id="cd20144">
    <property type="entry name" value="PWWP_NSD_rpt1"/>
    <property type="match status" value="1"/>
</dbReference>
<feature type="compositionally biased region" description="Basic and acidic residues" evidence="14">
    <location>
        <begin position="1519"/>
        <end position="1539"/>
    </location>
</feature>
<dbReference type="InterPro" id="IPR050777">
    <property type="entry name" value="SET2_Histone-Lys_MeTrsfase"/>
</dbReference>
<feature type="compositionally biased region" description="Polar residues" evidence="14">
    <location>
        <begin position="2665"/>
        <end position="2674"/>
    </location>
</feature>
<dbReference type="InterPro" id="IPR003616">
    <property type="entry name" value="Post-SET_dom"/>
</dbReference>
<dbReference type="SUPFAM" id="SSF63748">
    <property type="entry name" value="Tudor/PWWP/MBT"/>
    <property type="match status" value="2"/>
</dbReference>
<dbReference type="InterPro" id="IPR000313">
    <property type="entry name" value="PWWP_dom"/>
</dbReference>
<dbReference type="SMART" id="SM00508">
    <property type="entry name" value="PostSET"/>
    <property type="match status" value="1"/>
</dbReference>
<feature type="region of interest" description="Disordered" evidence="14">
    <location>
        <begin position="182"/>
        <end position="202"/>
    </location>
</feature>
<feature type="region of interest" description="Disordered" evidence="14">
    <location>
        <begin position="222"/>
        <end position="251"/>
    </location>
</feature>
<dbReference type="Pfam" id="PF00856">
    <property type="entry name" value="SET"/>
    <property type="match status" value="1"/>
</dbReference>
<evidence type="ECO:0000256" key="3">
    <source>
        <dbReference type="ARBA" id="ARBA00022454"/>
    </source>
</evidence>
<dbReference type="SUPFAM" id="SSF57903">
    <property type="entry name" value="FYVE/PHD zinc finger"/>
    <property type="match status" value="3"/>
</dbReference>
<evidence type="ECO:0000256" key="13">
    <source>
        <dbReference type="PROSITE-ProRule" id="PRU00146"/>
    </source>
</evidence>
<dbReference type="OrthoDB" id="422362at2759"/>
<feature type="compositionally biased region" description="Acidic residues" evidence="14">
    <location>
        <begin position="2869"/>
        <end position="2880"/>
    </location>
</feature>
<proteinExistence type="predicted"/>
<dbReference type="PROSITE" id="PS50016">
    <property type="entry name" value="ZF_PHD_2"/>
    <property type="match status" value="1"/>
</dbReference>
<feature type="domain" description="Post-SET" evidence="18">
    <location>
        <begin position="2161"/>
        <end position="2177"/>
    </location>
</feature>
<feature type="domain" description="PWWP" evidence="17">
    <location>
        <begin position="1853"/>
        <end position="1915"/>
    </location>
</feature>
<dbReference type="SMART" id="SM00293">
    <property type="entry name" value="PWWP"/>
    <property type="match status" value="2"/>
</dbReference>
<keyword evidence="8" id="KW-0479">Metal-binding</keyword>
<evidence type="ECO:0000256" key="2">
    <source>
        <dbReference type="ARBA" id="ARBA00004286"/>
    </source>
</evidence>
<dbReference type="PROSITE" id="PS50812">
    <property type="entry name" value="PWWP"/>
    <property type="match status" value="2"/>
</dbReference>
<keyword evidence="3" id="KW-0158">Chromosome</keyword>
<evidence type="ECO:0000259" key="18">
    <source>
        <dbReference type="PROSITE" id="PS50868"/>
    </source>
</evidence>
<feature type="domain" description="SET" evidence="16">
    <location>
        <begin position="2037"/>
        <end position="2154"/>
    </location>
</feature>
<feature type="region of interest" description="Disordered" evidence="14">
    <location>
        <begin position="723"/>
        <end position="743"/>
    </location>
</feature>
<feature type="compositionally biased region" description="Polar residues" evidence="14">
    <location>
        <begin position="2844"/>
        <end position="2857"/>
    </location>
</feature>
<feature type="compositionally biased region" description="Polar residues" evidence="14">
    <location>
        <begin position="2638"/>
        <end position="2653"/>
    </location>
</feature>
<reference evidence="21" key="1">
    <citation type="submission" date="2025-08" db="UniProtKB">
        <authorList>
            <consortium name="RefSeq"/>
        </authorList>
    </citation>
    <scope>IDENTIFICATION</scope>
    <source>
        <tissue evidence="21">Whole organism</tissue>
    </source>
</reference>
<feature type="region of interest" description="Disordered" evidence="14">
    <location>
        <begin position="2844"/>
        <end position="2892"/>
    </location>
</feature>
<evidence type="ECO:0000256" key="9">
    <source>
        <dbReference type="ARBA" id="ARBA00022771"/>
    </source>
</evidence>
<feature type="compositionally biased region" description="Basic and acidic residues" evidence="14">
    <location>
        <begin position="2590"/>
        <end position="2599"/>
    </location>
</feature>
<keyword evidence="9 13" id="KW-0863">Zinc-finger</keyword>
<dbReference type="PROSITE" id="PS01359">
    <property type="entry name" value="ZF_PHD_1"/>
    <property type="match status" value="2"/>
</dbReference>
<feature type="compositionally biased region" description="Low complexity" evidence="14">
    <location>
        <begin position="2601"/>
        <end position="2613"/>
    </location>
</feature>
<feature type="region of interest" description="Disordered" evidence="14">
    <location>
        <begin position="1636"/>
        <end position="1690"/>
    </location>
</feature>
<feature type="compositionally biased region" description="Polar residues" evidence="14">
    <location>
        <begin position="189"/>
        <end position="202"/>
    </location>
</feature>
<dbReference type="Pfam" id="PF17982">
    <property type="entry name" value="C5HCH"/>
    <property type="match status" value="1"/>
</dbReference>
<feature type="compositionally biased region" description="Polar residues" evidence="14">
    <location>
        <begin position="2696"/>
        <end position="2710"/>
    </location>
</feature>
<dbReference type="Pfam" id="PF00628">
    <property type="entry name" value="PHD"/>
    <property type="match status" value="1"/>
</dbReference>
<dbReference type="InterPro" id="IPR006560">
    <property type="entry name" value="AWS_dom"/>
</dbReference>
<feature type="compositionally biased region" description="Low complexity" evidence="14">
    <location>
        <begin position="2802"/>
        <end position="2816"/>
    </location>
</feature>
<dbReference type="GO" id="GO:0016279">
    <property type="term" value="F:protein-lysine N-methyltransferase activity"/>
    <property type="evidence" value="ECO:0007669"/>
    <property type="project" value="UniProtKB-ARBA"/>
</dbReference>
<protein>
    <submittedName>
        <fullName evidence="21">Uncharacterized protein LOC108680821 isoform X1</fullName>
    </submittedName>
</protein>
<keyword evidence="10" id="KW-0862">Zinc</keyword>
<evidence type="ECO:0000256" key="10">
    <source>
        <dbReference type="ARBA" id="ARBA00022833"/>
    </source>
</evidence>
<feature type="compositionally biased region" description="Polar residues" evidence="14">
    <location>
        <begin position="2726"/>
        <end position="2743"/>
    </location>
</feature>
<dbReference type="SMART" id="SM00317">
    <property type="entry name" value="SET"/>
    <property type="match status" value="1"/>
</dbReference>
<dbReference type="InterPro" id="IPR019786">
    <property type="entry name" value="Zinc_finger_PHD-type_CS"/>
</dbReference>
<dbReference type="GeneID" id="108680821"/>
<feature type="compositionally biased region" description="Basic and acidic residues" evidence="14">
    <location>
        <begin position="1667"/>
        <end position="1686"/>
    </location>
</feature>
<dbReference type="FunFam" id="2.30.30.140:FF:000099">
    <property type="entry name" value="Histone-lysine N-methyltransferase"/>
    <property type="match status" value="1"/>
</dbReference>
<dbReference type="Gene3D" id="2.30.30.140">
    <property type="match status" value="2"/>
</dbReference>
<dbReference type="InterPro" id="IPR055198">
    <property type="entry name" value="NSD_PHD"/>
</dbReference>
<dbReference type="PROSITE" id="PS50280">
    <property type="entry name" value="SET"/>
    <property type="match status" value="1"/>
</dbReference>
<dbReference type="InterPro" id="IPR019787">
    <property type="entry name" value="Znf_PHD-finger"/>
</dbReference>
<keyword evidence="12" id="KW-0539">Nucleus</keyword>
<dbReference type="InterPro" id="IPR046341">
    <property type="entry name" value="SET_dom_sf"/>
</dbReference>
<evidence type="ECO:0000256" key="8">
    <source>
        <dbReference type="ARBA" id="ARBA00022723"/>
    </source>
</evidence>
<evidence type="ECO:0000259" key="16">
    <source>
        <dbReference type="PROSITE" id="PS50280"/>
    </source>
</evidence>
<dbReference type="GO" id="GO:0005634">
    <property type="term" value="C:nucleus"/>
    <property type="evidence" value="ECO:0007669"/>
    <property type="project" value="UniProtKB-SubCell"/>
</dbReference>
<keyword evidence="5" id="KW-0489">Methyltransferase</keyword>
<evidence type="ECO:0000259" key="15">
    <source>
        <dbReference type="PROSITE" id="PS50016"/>
    </source>
</evidence>
<dbReference type="PANTHER" id="PTHR22884">
    <property type="entry name" value="SET DOMAIN PROTEINS"/>
    <property type="match status" value="1"/>
</dbReference>
<dbReference type="CTD" id="43351"/>
<dbReference type="PROSITE" id="PS50868">
    <property type="entry name" value="POST_SET"/>
    <property type="match status" value="1"/>
</dbReference>
<name>A0A979FLR2_HYAAZ</name>
<evidence type="ECO:0000256" key="5">
    <source>
        <dbReference type="ARBA" id="ARBA00022603"/>
    </source>
</evidence>
<feature type="compositionally biased region" description="Basic and acidic residues" evidence="14">
    <location>
        <begin position="2684"/>
        <end position="2695"/>
    </location>
</feature>
<dbReference type="SUPFAM" id="SSF82199">
    <property type="entry name" value="SET domain"/>
    <property type="match status" value="1"/>
</dbReference>
<dbReference type="InterPro" id="IPR013083">
    <property type="entry name" value="Znf_RING/FYVE/PHD"/>
</dbReference>
<feature type="compositionally biased region" description="Acidic residues" evidence="14">
    <location>
        <begin position="728"/>
        <end position="738"/>
    </location>
</feature>
<evidence type="ECO:0000256" key="4">
    <source>
        <dbReference type="ARBA" id="ARBA00022553"/>
    </source>
</evidence>
<dbReference type="InterPro" id="IPR001214">
    <property type="entry name" value="SET_dom"/>
</dbReference>
<evidence type="ECO:0000313" key="20">
    <source>
        <dbReference type="Proteomes" id="UP000694843"/>
    </source>
</evidence>
<evidence type="ECO:0000256" key="1">
    <source>
        <dbReference type="ARBA" id="ARBA00004123"/>
    </source>
</evidence>
<dbReference type="CDD" id="cd15565">
    <property type="entry name" value="PHD2_NSD"/>
    <property type="match status" value="1"/>
</dbReference>
<feature type="region of interest" description="Disordered" evidence="14">
    <location>
        <begin position="2534"/>
        <end position="2771"/>
    </location>
</feature>
<feature type="compositionally biased region" description="Low complexity" evidence="14">
    <location>
        <begin position="1260"/>
        <end position="1271"/>
    </location>
</feature>
<evidence type="ECO:0000256" key="12">
    <source>
        <dbReference type="ARBA" id="ARBA00023242"/>
    </source>
</evidence>
<feature type="compositionally biased region" description="Basic and acidic residues" evidence="14">
    <location>
        <begin position="1561"/>
        <end position="1576"/>
    </location>
</feature>
<evidence type="ECO:0000259" key="17">
    <source>
        <dbReference type="PROSITE" id="PS50812"/>
    </source>
</evidence>
<feature type="domain" description="PWWP" evidence="17">
    <location>
        <begin position="1051"/>
        <end position="1121"/>
    </location>
</feature>
<gene>
    <name evidence="21" type="primary">LOC108680821</name>
</gene>
<feature type="domain" description="PHD-type" evidence="15">
    <location>
        <begin position="1801"/>
        <end position="1848"/>
    </location>
</feature>
<keyword evidence="6" id="KW-0808">Transferase</keyword>
<evidence type="ECO:0000256" key="7">
    <source>
        <dbReference type="ARBA" id="ARBA00022691"/>
    </source>
</evidence>
<dbReference type="PROSITE" id="PS51215">
    <property type="entry name" value="AWS"/>
    <property type="match status" value="1"/>
</dbReference>
<dbReference type="InterPro" id="IPR041306">
    <property type="entry name" value="C5HCH"/>
</dbReference>
<dbReference type="GO" id="GO:0005694">
    <property type="term" value="C:chromosome"/>
    <property type="evidence" value="ECO:0007669"/>
    <property type="project" value="UniProtKB-SubCell"/>
</dbReference>
<feature type="compositionally biased region" description="Polar residues" evidence="14">
    <location>
        <begin position="1577"/>
        <end position="1586"/>
    </location>
</feature>
<dbReference type="SMART" id="SM00249">
    <property type="entry name" value="PHD"/>
    <property type="match status" value="3"/>
</dbReference>
<dbReference type="CDD" id="cd15568">
    <property type="entry name" value="PHD5_NSD"/>
    <property type="match status" value="1"/>
</dbReference>
<dbReference type="Pfam" id="PF17907">
    <property type="entry name" value="AWS"/>
    <property type="match status" value="1"/>
</dbReference>
<dbReference type="Gene3D" id="3.30.40.10">
    <property type="entry name" value="Zinc/RING finger domain, C3HC4 (zinc finger)"/>
    <property type="match status" value="3"/>
</dbReference>
<dbReference type="CDD" id="cd19173">
    <property type="entry name" value="SET_NSD"/>
    <property type="match status" value="1"/>
</dbReference>
<dbReference type="InterPro" id="IPR001965">
    <property type="entry name" value="Znf_PHD"/>
</dbReference>
<feature type="region of interest" description="Disordered" evidence="14">
    <location>
        <begin position="1353"/>
        <end position="1383"/>
    </location>
</feature>
<dbReference type="GO" id="GO:0032259">
    <property type="term" value="P:methylation"/>
    <property type="evidence" value="ECO:0007669"/>
    <property type="project" value="UniProtKB-KW"/>
</dbReference>
<dbReference type="SMART" id="SM00570">
    <property type="entry name" value="AWS"/>
    <property type="match status" value="1"/>
</dbReference>
<dbReference type="Proteomes" id="UP000694843">
    <property type="component" value="Unplaced"/>
</dbReference>
<dbReference type="Pfam" id="PF22908">
    <property type="entry name" value="PHD_NSD"/>
    <property type="match status" value="1"/>
</dbReference>
<dbReference type="Pfam" id="PF23011">
    <property type="entry name" value="PHD-1st_NSD"/>
    <property type="match status" value="2"/>
</dbReference>
<dbReference type="GO" id="GO:0008270">
    <property type="term" value="F:zinc ion binding"/>
    <property type="evidence" value="ECO:0007669"/>
    <property type="project" value="UniProtKB-KW"/>
</dbReference>
<feature type="domain" description="AWS" evidence="19">
    <location>
        <begin position="1985"/>
        <end position="2035"/>
    </location>
</feature>
<evidence type="ECO:0000256" key="6">
    <source>
        <dbReference type="ARBA" id="ARBA00022679"/>
    </source>
</evidence>
<feature type="region of interest" description="Disordered" evidence="14">
    <location>
        <begin position="1945"/>
        <end position="1973"/>
    </location>
</feature>
<dbReference type="Pfam" id="PF00855">
    <property type="entry name" value="PWWP"/>
    <property type="match status" value="2"/>
</dbReference>
<evidence type="ECO:0000259" key="19">
    <source>
        <dbReference type="PROSITE" id="PS51215"/>
    </source>
</evidence>
<dbReference type="GO" id="GO:0140938">
    <property type="term" value="F:histone H3 methyltransferase activity"/>
    <property type="evidence" value="ECO:0007669"/>
    <property type="project" value="UniProtKB-ARBA"/>
</dbReference>
<dbReference type="CDD" id="cd15567">
    <property type="entry name" value="PHD4_NSD"/>
    <property type="match status" value="1"/>
</dbReference>